<dbReference type="InterPro" id="IPR036873">
    <property type="entry name" value="Rhodanese-like_dom_sf"/>
</dbReference>
<evidence type="ECO:0000313" key="2">
    <source>
        <dbReference type="EMBL" id="KFI25731.1"/>
    </source>
</evidence>
<evidence type="ECO:0000313" key="3">
    <source>
        <dbReference type="Proteomes" id="UP000028824"/>
    </source>
</evidence>
<dbReference type="PROSITE" id="PS50206">
    <property type="entry name" value="RHODANESE_3"/>
    <property type="match status" value="1"/>
</dbReference>
<dbReference type="Gene3D" id="3.40.250.10">
    <property type="entry name" value="Rhodanese-like domain"/>
    <property type="match status" value="1"/>
</dbReference>
<dbReference type="InterPro" id="IPR000594">
    <property type="entry name" value="ThiF_NAD_FAD-bd"/>
</dbReference>
<dbReference type="Pfam" id="PF00899">
    <property type="entry name" value="ThiF"/>
    <property type="match status" value="1"/>
</dbReference>
<dbReference type="Proteomes" id="UP000028824">
    <property type="component" value="Unassembled WGS sequence"/>
</dbReference>
<dbReference type="eggNOG" id="COG0476">
    <property type="taxonomic scope" value="Bacteria"/>
</dbReference>
<dbReference type="GO" id="GO:0016779">
    <property type="term" value="F:nucleotidyltransferase activity"/>
    <property type="evidence" value="ECO:0007669"/>
    <property type="project" value="TreeGrafter"/>
</dbReference>
<dbReference type="GO" id="GO:0004792">
    <property type="term" value="F:thiosulfate-cyanide sulfurtransferase activity"/>
    <property type="evidence" value="ECO:0007669"/>
    <property type="project" value="TreeGrafter"/>
</dbReference>
<gene>
    <name evidence="2" type="ORF">CG50_04655</name>
</gene>
<dbReference type="SUPFAM" id="SSF69572">
    <property type="entry name" value="Activating enzymes of the ubiquitin-like proteins"/>
    <property type="match status" value="1"/>
</dbReference>
<organism evidence="2 3">
    <name type="scientific">Paenirhodobacter enshiensis</name>
    <dbReference type="NCBI Taxonomy" id="1105367"/>
    <lineage>
        <taxon>Bacteria</taxon>
        <taxon>Pseudomonadati</taxon>
        <taxon>Pseudomonadota</taxon>
        <taxon>Alphaproteobacteria</taxon>
        <taxon>Rhodobacterales</taxon>
        <taxon>Rhodobacter group</taxon>
        <taxon>Paenirhodobacter</taxon>
    </lineage>
</organism>
<dbReference type="STRING" id="1105367.CG50_04655"/>
<feature type="domain" description="Rhodanese" evidence="1">
    <location>
        <begin position="265"/>
        <end position="302"/>
    </location>
</feature>
<dbReference type="InterPro" id="IPR045886">
    <property type="entry name" value="ThiF/MoeB/HesA"/>
</dbReference>
<evidence type="ECO:0000259" key="1">
    <source>
        <dbReference type="PROSITE" id="PS50206"/>
    </source>
</evidence>
<protein>
    <submittedName>
        <fullName evidence="2">Thiamine biosynthesis protein ThiF</fullName>
    </submittedName>
</protein>
<dbReference type="AlphaFoldDB" id="A0A086XUN1"/>
<dbReference type="InterPro" id="IPR035985">
    <property type="entry name" value="Ubiquitin-activating_enz"/>
</dbReference>
<comment type="caution">
    <text evidence="2">The sequence shown here is derived from an EMBL/GenBank/DDBJ whole genome shotgun (WGS) entry which is preliminary data.</text>
</comment>
<dbReference type="GO" id="GO:0008641">
    <property type="term" value="F:ubiquitin-like modifier activating enzyme activity"/>
    <property type="evidence" value="ECO:0007669"/>
    <property type="project" value="InterPro"/>
</dbReference>
<dbReference type="CDD" id="cd00757">
    <property type="entry name" value="ThiF_MoeB_HesA_family"/>
    <property type="match status" value="1"/>
</dbReference>
<dbReference type="EMBL" id="JFZB01000020">
    <property type="protein sequence ID" value="KFI25731.1"/>
    <property type="molecule type" value="Genomic_DNA"/>
</dbReference>
<name>A0A086XUN1_9RHOB</name>
<dbReference type="RefSeq" id="WP_036638034.1">
    <property type="nucleotide sequence ID" value="NZ_JFZB01000020.1"/>
</dbReference>
<dbReference type="GO" id="GO:0008146">
    <property type="term" value="F:sulfotransferase activity"/>
    <property type="evidence" value="ECO:0007669"/>
    <property type="project" value="TreeGrafter"/>
</dbReference>
<dbReference type="GO" id="GO:0005829">
    <property type="term" value="C:cytosol"/>
    <property type="evidence" value="ECO:0007669"/>
    <property type="project" value="TreeGrafter"/>
</dbReference>
<sequence length="303" mass="31498">MTRYDRQTVLPEVGAEGQRRLAAARVLVVGAGGLGSTVLPLLAGAGVGHLRIVDHDRVEEHNLHRQTLYEMADIGRPKAEVAAEALRRRNPEIAVSALIARLDPVLARAEVAAADLVIDAADSFAVSYALSDVCEAQGKPLITASVSGRQGYAGGFCAGAPGLRALFPDLPMQAPDCAGGGVMGPAVAMLGAVQAQMALSVLLGLRPSALGQMLRLDLASWHASGFRFDTAPAPEDPGPEVLALSEIAADDLVVDLRHDTAAPDPAPAQRVVFLCRTGLRAWRAARALQAAGHARVAIVGDGE</sequence>
<dbReference type="PANTHER" id="PTHR10953">
    <property type="entry name" value="UBIQUITIN-ACTIVATING ENZYME E1"/>
    <property type="match status" value="1"/>
</dbReference>
<dbReference type="SUPFAM" id="SSF52821">
    <property type="entry name" value="Rhodanese/Cell cycle control phosphatase"/>
    <property type="match status" value="1"/>
</dbReference>
<accession>A0A086XUN1</accession>
<dbReference type="OrthoDB" id="9804286at2"/>
<proteinExistence type="predicted"/>
<dbReference type="Gene3D" id="3.40.50.720">
    <property type="entry name" value="NAD(P)-binding Rossmann-like Domain"/>
    <property type="match status" value="1"/>
</dbReference>
<dbReference type="InterPro" id="IPR001763">
    <property type="entry name" value="Rhodanese-like_dom"/>
</dbReference>
<keyword evidence="3" id="KW-1185">Reference proteome</keyword>
<dbReference type="PANTHER" id="PTHR10953:SF240">
    <property type="entry name" value="SULFUR CARRIER PROTEIN THIS ADENYLYLTRANSFERASE"/>
    <property type="match status" value="1"/>
</dbReference>
<dbReference type="CDD" id="cd00158">
    <property type="entry name" value="RHOD"/>
    <property type="match status" value="1"/>
</dbReference>
<reference evidence="2 3" key="1">
    <citation type="submission" date="2014-03" db="EMBL/GenBank/DDBJ databases">
        <title>Genome of Paenirhodobacter enshiensis DW2-9.</title>
        <authorList>
            <person name="Wang D."/>
            <person name="Wang G."/>
        </authorList>
    </citation>
    <scope>NUCLEOTIDE SEQUENCE [LARGE SCALE GENOMIC DNA]</scope>
    <source>
        <strain evidence="2 3">DW2-9</strain>
    </source>
</reference>